<dbReference type="PROSITE" id="PS51257">
    <property type="entry name" value="PROKAR_LIPOPROTEIN"/>
    <property type="match status" value="1"/>
</dbReference>
<name>A0A5J4FVM3_9FLAO</name>
<sequence length="292" mass="32053">MKTLQLTIFIAFFAVLFSCSDDENPADNFLGTQDVTLTLNNQPHELKAGEYYQSQNEANCEITEIMHTGNSVEFEFTLENSNVFDRFSFNYRSSFNGEPIPVGQTVENPWFFSFSMALANEDNYYVGSLLQGESYIGHTGYPDNAIEVIIDNITLVINERVSNGNEEVIDGVRQDYPFEKISGVLNVEFSNEAGESQNVEMDFNLEGENIVIEPDNNIFTDPGDDGGNGNGGGGNGGGGADCDNLVYSGPTTGQDMQWCQAAQLYQCLGATTELNYVCDALAQSNVNCSYCN</sequence>
<evidence type="ECO:0000313" key="1">
    <source>
        <dbReference type="EMBL" id="GEQ86727.1"/>
    </source>
</evidence>
<dbReference type="AlphaFoldDB" id="A0A5J4FVM3"/>
<accession>A0A5J4FVM3</accession>
<evidence type="ECO:0000313" key="2">
    <source>
        <dbReference type="Proteomes" id="UP000326994"/>
    </source>
</evidence>
<gene>
    <name evidence="1" type="ORF">ULMS_22350</name>
</gene>
<evidence type="ECO:0008006" key="3">
    <source>
        <dbReference type="Google" id="ProtNLM"/>
    </source>
</evidence>
<reference evidence="1 2" key="1">
    <citation type="submission" date="2019-08" db="EMBL/GenBank/DDBJ databases">
        <title>Ulvibacter marinistellae sp. nov., isolated from a starfish, Patiria pectinifera.</title>
        <authorList>
            <person name="Kawano K."/>
            <person name="Ushijima N."/>
            <person name="Kihara M."/>
            <person name="Itoh H."/>
        </authorList>
    </citation>
    <scope>NUCLEOTIDE SEQUENCE [LARGE SCALE GENOMIC DNA]</scope>
    <source>
        <strain evidence="1 2">KK4</strain>
    </source>
</reference>
<protein>
    <recommendedName>
        <fullName evidence="3">Lipoprotein</fullName>
    </recommendedName>
</protein>
<organism evidence="1 2">
    <name type="scientific">Patiriisocius marinistellae</name>
    <dbReference type="NCBI Taxonomy" id="2494560"/>
    <lineage>
        <taxon>Bacteria</taxon>
        <taxon>Pseudomonadati</taxon>
        <taxon>Bacteroidota</taxon>
        <taxon>Flavobacteriia</taxon>
        <taxon>Flavobacteriales</taxon>
        <taxon>Flavobacteriaceae</taxon>
        <taxon>Patiriisocius</taxon>
    </lineage>
</organism>
<dbReference type="EMBL" id="BKCF01000004">
    <property type="protein sequence ID" value="GEQ86727.1"/>
    <property type="molecule type" value="Genomic_DNA"/>
</dbReference>
<comment type="caution">
    <text evidence="1">The sequence shown here is derived from an EMBL/GenBank/DDBJ whole genome shotgun (WGS) entry which is preliminary data.</text>
</comment>
<dbReference type="Proteomes" id="UP000326994">
    <property type="component" value="Unassembled WGS sequence"/>
</dbReference>
<proteinExistence type="predicted"/>
<keyword evidence="2" id="KW-1185">Reference proteome</keyword>